<dbReference type="PROSITE" id="PS00028">
    <property type="entry name" value="ZINC_FINGER_C2H2_1"/>
    <property type="match status" value="1"/>
</dbReference>
<dbReference type="EMBL" id="AOIB01000042">
    <property type="protein sequence ID" value="ELY53655.1"/>
    <property type="molecule type" value="Genomic_DNA"/>
</dbReference>
<feature type="domain" description="C2H2-type" evidence="1">
    <location>
        <begin position="8"/>
        <end position="38"/>
    </location>
</feature>
<name>L9WW23_9EURY</name>
<evidence type="ECO:0000313" key="2">
    <source>
        <dbReference type="EMBL" id="ELY53655.1"/>
    </source>
</evidence>
<comment type="caution">
    <text evidence="2">The sequence shown here is derived from an EMBL/GenBank/DDBJ whole genome shotgun (WGS) entry which is preliminary data.</text>
</comment>
<gene>
    <name evidence="2" type="ORF">C491_20986</name>
</gene>
<evidence type="ECO:0000259" key="1">
    <source>
        <dbReference type="PROSITE" id="PS50157"/>
    </source>
</evidence>
<sequence length="79" mass="8897">MLCFGEIDECPSPDCSRPFSVREEFTEHINSEHAGEYQREDCLICRLVGRLDPIATAWMTRSDRIVILEVAASDSHPSG</sequence>
<dbReference type="AlphaFoldDB" id="L9WW23"/>
<evidence type="ECO:0000313" key="3">
    <source>
        <dbReference type="Proteomes" id="UP000011688"/>
    </source>
</evidence>
<keyword evidence="3" id="KW-1185">Reference proteome</keyword>
<dbReference type="PROSITE" id="PS50157">
    <property type="entry name" value="ZINC_FINGER_C2H2_2"/>
    <property type="match status" value="1"/>
</dbReference>
<protein>
    <recommendedName>
        <fullName evidence="1">C2H2-type domain-containing protein</fullName>
    </recommendedName>
</protein>
<dbReference type="Proteomes" id="UP000011688">
    <property type="component" value="Unassembled WGS sequence"/>
</dbReference>
<reference evidence="2 3" key="1">
    <citation type="journal article" date="2014" name="PLoS Genet.">
        <title>Phylogenetically driven sequencing of extremely halophilic archaea reveals strategies for static and dynamic osmo-response.</title>
        <authorList>
            <person name="Becker E.A."/>
            <person name="Seitzer P.M."/>
            <person name="Tritt A."/>
            <person name="Larsen D."/>
            <person name="Krusor M."/>
            <person name="Yao A.I."/>
            <person name="Wu D."/>
            <person name="Madern D."/>
            <person name="Eisen J.A."/>
            <person name="Darling A.E."/>
            <person name="Facciotti M.T."/>
        </authorList>
    </citation>
    <scope>NUCLEOTIDE SEQUENCE [LARGE SCALE GENOMIC DNA]</scope>
    <source>
        <strain evidence="2 3">DSM 10524</strain>
    </source>
</reference>
<proteinExistence type="predicted"/>
<organism evidence="2 3">
    <name type="scientific">Natronococcus amylolyticus DSM 10524</name>
    <dbReference type="NCBI Taxonomy" id="1227497"/>
    <lineage>
        <taxon>Archaea</taxon>
        <taxon>Methanobacteriati</taxon>
        <taxon>Methanobacteriota</taxon>
        <taxon>Stenosarchaea group</taxon>
        <taxon>Halobacteria</taxon>
        <taxon>Halobacteriales</taxon>
        <taxon>Natrialbaceae</taxon>
        <taxon>Natronococcus</taxon>
    </lineage>
</organism>
<dbReference type="InterPro" id="IPR013087">
    <property type="entry name" value="Znf_C2H2_type"/>
</dbReference>
<accession>L9WW23</accession>
<dbReference type="STRING" id="1227497.C491_20986"/>